<dbReference type="InterPro" id="IPR023631">
    <property type="entry name" value="Amidase_dom"/>
</dbReference>
<feature type="region of interest" description="Disordered" evidence="8">
    <location>
        <begin position="199"/>
        <end position="229"/>
    </location>
</feature>
<dbReference type="KEGG" id="gtr:GLOTRDRAFT_115535"/>
<comment type="similarity">
    <text evidence="1 7">Belongs to the amidase family. GatA subfamily.</text>
</comment>
<evidence type="ECO:0000256" key="4">
    <source>
        <dbReference type="ARBA" id="ARBA00022840"/>
    </source>
</evidence>
<evidence type="ECO:0000256" key="1">
    <source>
        <dbReference type="ARBA" id="ARBA00008069"/>
    </source>
</evidence>
<keyword evidence="11" id="KW-1185">Reference proteome</keyword>
<evidence type="ECO:0000256" key="3">
    <source>
        <dbReference type="ARBA" id="ARBA00022741"/>
    </source>
</evidence>
<feature type="domain" description="Amidase" evidence="9">
    <location>
        <begin position="29"/>
        <end position="462"/>
    </location>
</feature>
<dbReference type="InterPro" id="IPR020556">
    <property type="entry name" value="Amidase_CS"/>
</dbReference>
<dbReference type="PANTHER" id="PTHR11895:SF7">
    <property type="entry name" value="GLUTAMYL-TRNA(GLN) AMIDOTRANSFERASE SUBUNIT A, MITOCHONDRIAL"/>
    <property type="match status" value="1"/>
</dbReference>
<feature type="active site" description="Charge relay system" evidence="7">
    <location>
        <position position="40"/>
    </location>
</feature>
<feature type="region of interest" description="Disordered" evidence="8">
    <location>
        <begin position="13"/>
        <end position="34"/>
    </location>
</feature>
<dbReference type="AlphaFoldDB" id="S7RNS9"/>
<comment type="function">
    <text evidence="7">Allows the formation of correctly charged Gln-tRNA(Gln) through the transamidation of misacylated Glu-tRNA(Gln) in the mitochondria. The reaction takes place in the presence of glutamine and ATP through an activated gamma-phospho-Glu-tRNA(Gln).</text>
</comment>
<dbReference type="OMA" id="QPASYCG"/>
<sequence>MKLARSLHTRAAKTNALVYTPPTPPPARPGPLSGTRVAVKDNICTRDMPTTCSSEMLRDFTSPFDATVVSLLRAAGAQIVGKANCDEFGMGSLNVHSIHGPVLNPWVPRDEHEHAPRSAGGSSGGSAAAVAAGLCDVALGTDTGGSVRLPAAYCGVVGLKPSYGLLSRWGVVSYSDSLDCVGVLARSVADVHKVFATLNHHDPRDPTSLPPSIRQRARSAPARGRDPSDLRGLTIGIPQEYFPAELPALPLRPLLRALRARGAALVPVSLPSTRFALSAYYVIASAEAGSSLGRFDGVRYGKHVPPPPGADRAKASQVYAHSRTKGFGREVRKRVLLGTYALSADAFDNYFLQAQRVRRLIKADFDRVFLKPNPLRGSPSRSDEREEEGKVDVLLHPSAMRTAPPLPAPSPATHLDAYVQDTLTTPASLAGLPALSVPAGLADGWPVGVSVVGQWGDEEGVLGVGRVVEAVVGM</sequence>
<dbReference type="Pfam" id="PF01425">
    <property type="entry name" value="Amidase"/>
    <property type="match status" value="1"/>
</dbReference>
<evidence type="ECO:0000256" key="7">
    <source>
        <dbReference type="HAMAP-Rule" id="MF_03150"/>
    </source>
</evidence>
<reference evidence="10 11" key="1">
    <citation type="journal article" date="2012" name="Science">
        <title>The Paleozoic origin of enzymatic lignin decomposition reconstructed from 31 fungal genomes.</title>
        <authorList>
            <person name="Floudas D."/>
            <person name="Binder M."/>
            <person name="Riley R."/>
            <person name="Barry K."/>
            <person name="Blanchette R.A."/>
            <person name="Henrissat B."/>
            <person name="Martinez A.T."/>
            <person name="Otillar R."/>
            <person name="Spatafora J.W."/>
            <person name="Yadav J.S."/>
            <person name="Aerts A."/>
            <person name="Benoit I."/>
            <person name="Boyd A."/>
            <person name="Carlson A."/>
            <person name="Copeland A."/>
            <person name="Coutinho P.M."/>
            <person name="de Vries R.P."/>
            <person name="Ferreira P."/>
            <person name="Findley K."/>
            <person name="Foster B."/>
            <person name="Gaskell J."/>
            <person name="Glotzer D."/>
            <person name="Gorecki P."/>
            <person name="Heitman J."/>
            <person name="Hesse C."/>
            <person name="Hori C."/>
            <person name="Igarashi K."/>
            <person name="Jurgens J.A."/>
            <person name="Kallen N."/>
            <person name="Kersten P."/>
            <person name="Kohler A."/>
            <person name="Kuees U."/>
            <person name="Kumar T.K.A."/>
            <person name="Kuo A."/>
            <person name="LaButti K."/>
            <person name="Larrondo L.F."/>
            <person name="Lindquist E."/>
            <person name="Ling A."/>
            <person name="Lombard V."/>
            <person name="Lucas S."/>
            <person name="Lundell T."/>
            <person name="Martin R."/>
            <person name="McLaughlin D.J."/>
            <person name="Morgenstern I."/>
            <person name="Morin E."/>
            <person name="Murat C."/>
            <person name="Nagy L.G."/>
            <person name="Nolan M."/>
            <person name="Ohm R.A."/>
            <person name="Patyshakuliyeva A."/>
            <person name="Rokas A."/>
            <person name="Ruiz-Duenas F.J."/>
            <person name="Sabat G."/>
            <person name="Salamov A."/>
            <person name="Samejima M."/>
            <person name="Schmutz J."/>
            <person name="Slot J.C."/>
            <person name="St John F."/>
            <person name="Stenlid J."/>
            <person name="Sun H."/>
            <person name="Sun S."/>
            <person name="Syed K."/>
            <person name="Tsang A."/>
            <person name="Wiebenga A."/>
            <person name="Young D."/>
            <person name="Pisabarro A."/>
            <person name="Eastwood D.C."/>
            <person name="Martin F."/>
            <person name="Cullen D."/>
            <person name="Grigoriev I.V."/>
            <person name="Hibbett D.S."/>
        </authorList>
    </citation>
    <scope>NUCLEOTIDE SEQUENCE [LARGE SCALE GENOMIC DNA]</scope>
    <source>
        <strain evidence="10 11">ATCC 11539</strain>
    </source>
</reference>
<comment type="catalytic activity">
    <reaction evidence="6 7">
        <text>L-glutamyl-tRNA(Gln) + L-glutamine + ATP + H2O = L-glutaminyl-tRNA(Gln) + L-glutamate + ADP + phosphate + H(+)</text>
        <dbReference type="Rhea" id="RHEA:17521"/>
        <dbReference type="Rhea" id="RHEA-COMP:9681"/>
        <dbReference type="Rhea" id="RHEA-COMP:9684"/>
        <dbReference type="ChEBI" id="CHEBI:15377"/>
        <dbReference type="ChEBI" id="CHEBI:15378"/>
        <dbReference type="ChEBI" id="CHEBI:29985"/>
        <dbReference type="ChEBI" id="CHEBI:30616"/>
        <dbReference type="ChEBI" id="CHEBI:43474"/>
        <dbReference type="ChEBI" id="CHEBI:58359"/>
        <dbReference type="ChEBI" id="CHEBI:78520"/>
        <dbReference type="ChEBI" id="CHEBI:78521"/>
        <dbReference type="ChEBI" id="CHEBI:456216"/>
        <dbReference type="EC" id="6.3.5.7"/>
    </reaction>
</comment>
<keyword evidence="5 7" id="KW-0648">Protein biosynthesis</keyword>
<dbReference type="GO" id="GO:0032543">
    <property type="term" value="P:mitochondrial translation"/>
    <property type="evidence" value="ECO:0007669"/>
    <property type="project" value="UniProtKB-UniRule"/>
</dbReference>
<evidence type="ECO:0000313" key="11">
    <source>
        <dbReference type="Proteomes" id="UP000030669"/>
    </source>
</evidence>
<dbReference type="GeneID" id="19300055"/>
<dbReference type="PANTHER" id="PTHR11895">
    <property type="entry name" value="TRANSAMIDASE"/>
    <property type="match status" value="1"/>
</dbReference>
<dbReference type="RefSeq" id="XP_007864947.1">
    <property type="nucleotide sequence ID" value="XM_007866756.1"/>
</dbReference>
<evidence type="ECO:0000256" key="5">
    <source>
        <dbReference type="ARBA" id="ARBA00022917"/>
    </source>
</evidence>
<dbReference type="HAMAP" id="MF_00120">
    <property type="entry name" value="GatA"/>
    <property type="match status" value="1"/>
</dbReference>
<dbReference type="GO" id="GO:0070681">
    <property type="term" value="P:glutaminyl-tRNAGln biosynthesis via transamidation"/>
    <property type="evidence" value="ECO:0007669"/>
    <property type="project" value="UniProtKB-UniRule"/>
</dbReference>
<proteinExistence type="inferred from homology"/>
<dbReference type="GO" id="GO:0050567">
    <property type="term" value="F:glutaminyl-tRNA synthase (glutamine-hydrolyzing) activity"/>
    <property type="evidence" value="ECO:0007669"/>
    <property type="project" value="UniProtKB-UniRule"/>
</dbReference>
<dbReference type="GO" id="GO:0005739">
    <property type="term" value="C:mitochondrion"/>
    <property type="evidence" value="ECO:0007669"/>
    <property type="project" value="UniProtKB-SubCell"/>
</dbReference>
<dbReference type="Proteomes" id="UP000030669">
    <property type="component" value="Unassembled WGS sequence"/>
</dbReference>
<dbReference type="PROSITE" id="PS00571">
    <property type="entry name" value="AMIDASES"/>
    <property type="match status" value="1"/>
</dbReference>
<dbReference type="InterPro" id="IPR036928">
    <property type="entry name" value="AS_sf"/>
</dbReference>
<dbReference type="HOGENOM" id="CLU_009600_7_6_1"/>
<comment type="subcellular location">
    <subcellularLocation>
        <location evidence="7">Mitochondrion</location>
    </subcellularLocation>
</comment>
<evidence type="ECO:0000259" key="9">
    <source>
        <dbReference type="Pfam" id="PF01425"/>
    </source>
</evidence>
<keyword evidence="7" id="KW-0496">Mitochondrion</keyword>
<keyword evidence="4 7" id="KW-0067">ATP-binding</keyword>
<gene>
    <name evidence="10" type="ORF">GLOTRDRAFT_115535</name>
</gene>
<evidence type="ECO:0000256" key="8">
    <source>
        <dbReference type="SAM" id="MobiDB-lite"/>
    </source>
</evidence>
<dbReference type="GO" id="GO:0005524">
    <property type="term" value="F:ATP binding"/>
    <property type="evidence" value="ECO:0007669"/>
    <property type="project" value="UniProtKB-KW"/>
</dbReference>
<dbReference type="STRING" id="670483.S7RNS9"/>
<evidence type="ECO:0000256" key="2">
    <source>
        <dbReference type="ARBA" id="ARBA00022598"/>
    </source>
</evidence>
<dbReference type="InterPro" id="IPR000120">
    <property type="entry name" value="Amidase"/>
</dbReference>
<keyword evidence="3 7" id="KW-0547">Nucleotide-binding</keyword>
<accession>S7RNS9</accession>
<dbReference type="OrthoDB" id="421993at2759"/>
<feature type="active site" description="Charge relay system" evidence="7">
    <location>
        <position position="122"/>
    </location>
</feature>
<protein>
    <recommendedName>
        <fullName evidence="7">Glutamyl-tRNA(Gln) amidotransferase subunit A, mitochondrial</fullName>
        <shortName evidence="7">Glu-AdT subunit A</shortName>
        <ecNumber evidence="7">6.3.5.7</ecNumber>
    </recommendedName>
</protein>
<organism evidence="10 11">
    <name type="scientific">Gloeophyllum trabeum (strain ATCC 11539 / FP-39264 / Madison 617)</name>
    <name type="common">Brown rot fungus</name>
    <dbReference type="NCBI Taxonomy" id="670483"/>
    <lineage>
        <taxon>Eukaryota</taxon>
        <taxon>Fungi</taxon>
        <taxon>Dikarya</taxon>
        <taxon>Basidiomycota</taxon>
        <taxon>Agaricomycotina</taxon>
        <taxon>Agaricomycetes</taxon>
        <taxon>Gloeophyllales</taxon>
        <taxon>Gloeophyllaceae</taxon>
        <taxon>Gloeophyllum</taxon>
    </lineage>
</organism>
<dbReference type="SUPFAM" id="SSF75304">
    <property type="entry name" value="Amidase signature (AS) enzymes"/>
    <property type="match status" value="1"/>
</dbReference>
<comment type="subunit">
    <text evidence="7">Subunit of the heterotrimeric GatCAB amidotransferase (AdT) complex, composed of A, B and C subunits.</text>
</comment>
<dbReference type="InterPro" id="IPR004412">
    <property type="entry name" value="GatA"/>
</dbReference>
<dbReference type="GO" id="GO:0030956">
    <property type="term" value="C:glutamyl-tRNA(Gln) amidotransferase complex"/>
    <property type="evidence" value="ECO:0007669"/>
    <property type="project" value="UniProtKB-UniRule"/>
</dbReference>
<evidence type="ECO:0000256" key="6">
    <source>
        <dbReference type="ARBA" id="ARBA00047407"/>
    </source>
</evidence>
<feature type="active site" description="Acyl-ester intermediate" evidence="7">
    <location>
        <position position="146"/>
    </location>
</feature>
<dbReference type="eggNOG" id="KOG1211">
    <property type="taxonomic scope" value="Eukaryota"/>
</dbReference>
<dbReference type="EMBL" id="KB469300">
    <property type="protein sequence ID" value="EPQ56175.1"/>
    <property type="molecule type" value="Genomic_DNA"/>
</dbReference>
<dbReference type="Gene3D" id="3.90.1300.10">
    <property type="entry name" value="Amidase signature (AS) domain"/>
    <property type="match status" value="1"/>
</dbReference>
<keyword evidence="2 7" id="KW-0436">Ligase</keyword>
<name>S7RNS9_GLOTA</name>
<evidence type="ECO:0000313" key="10">
    <source>
        <dbReference type="EMBL" id="EPQ56175.1"/>
    </source>
</evidence>
<dbReference type="EC" id="6.3.5.7" evidence="7"/>